<dbReference type="EMBL" id="FNCO01000006">
    <property type="protein sequence ID" value="SDH42942.1"/>
    <property type="molecule type" value="Genomic_DNA"/>
</dbReference>
<dbReference type="CDD" id="cd06124">
    <property type="entry name" value="cupin_NimR-like_N"/>
    <property type="match status" value="1"/>
</dbReference>
<evidence type="ECO:0000256" key="3">
    <source>
        <dbReference type="ARBA" id="ARBA00023163"/>
    </source>
</evidence>
<evidence type="ECO:0000259" key="4">
    <source>
        <dbReference type="PROSITE" id="PS01124"/>
    </source>
</evidence>
<dbReference type="PANTHER" id="PTHR11019:SF199">
    <property type="entry name" value="HTH-TYPE TRANSCRIPTIONAL REGULATOR NIMR"/>
    <property type="match status" value="1"/>
</dbReference>
<dbReference type="InterPro" id="IPR009057">
    <property type="entry name" value="Homeodomain-like_sf"/>
</dbReference>
<dbReference type="OrthoDB" id="9804543at2"/>
<dbReference type="GO" id="GO:0009893">
    <property type="term" value="P:positive regulation of metabolic process"/>
    <property type="evidence" value="ECO:0007669"/>
    <property type="project" value="UniProtKB-ARBA"/>
</dbReference>
<evidence type="ECO:0000256" key="2">
    <source>
        <dbReference type="ARBA" id="ARBA00023125"/>
    </source>
</evidence>
<dbReference type="SUPFAM" id="SSF46689">
    <property type="entry name" value="Homeodomain-like"/>
    <property type="match status" value="1"/>
</dbReference>
<evidence type="ECO:0000256" key="1">
    <source>
        <dbReference type="ARBA" id="ARBA00023015"/>
    </source>
</evidence>
<dbReference type="PROSITE" id="PS00041">
    <property type="entry name" value="HTH_ARAC_FAMILY_1"/>
    <property type="match status" value="1"/>
</dbReference>
<keyword evidence="2" id="KW-0238">DNA-binding</keyword>
<dbReference type="PRINTS" id="PR00032">
    <property type="entry name" value="HTHARAC"/>
</dbReference>
<dbReference type="GO" id="GO:0003700">
    <property type="term" value="F:DNA-binding transcription factor activity"/>
    <property type="evidence" value="ECO:0007669"/>
    <property type="project" value="InterPro"/>
</dbReference>
<accession>A0A1G8CBZ7</accession>
<dbReference type="InterPro" id="IPR018060">
    <property type="entry name" value="HTH_AraC"/>
</dbReference>
<reference evidence="6" key="1">
    <citation type="submission" date="2016-10" db="EMBL/GenBank/DDBJ databases">
        <authorList>
            <person name="Varghese N."/>
            <person name="Submissions S."/>
        </authorList>
    </citation>
    <scope>NUCLEOTIDE SEQUENCE [LARGE SCALE GENOMIC DNA]</scope>
    <source>
        <strain evidence="6">ATCC 700689</strain>
    </source>
</reference>
<dbReference type="SMART" id="SM00342">
    <property type="entry name" value="HTH_ARAC"/>
    <property type="match status" value="1"/>
</dbReference>
<dbReference type="InterPro" id="IPR018062">
    <property type="entry name" value="HTH_AraC-typ_CS"/>
</dbReference>
<dbReference type="InterPro" id="IPR020449">
    <property type="entry name" value="Tscrpt_reg_AraC-type_HTH"/>
</dbReference>
<dbReference type="SUPFAM" id="SSF51182">
    <property type="entry name" value="RmlC-like cupins"/>
    <property type="match status" value="1"/>
</dbReference>
<name>A0A1G8CBZ7_9PSED</name>
<dbReference type="Gene3D" id="1.10.10.60">
    <property type="entry name" value="Homeodomain-like"/>
    <property type="match status" value="2"/>
</dbReference>
<dbReference type="Proteomes" id="UP000182894">
    <property type="component" value="Unassembled WGS sequence"/>
</dbReference>
<dbReference type="AlphaFoldDB" id="A0A1G8CBZ7"/>
<protein>
    <submittedName>
        <fullName evidence="5">Transcriptional regulator, AraC family</fullName>
    </submittedName>
</protein>
<dbReference type="Pfam" id="PF12833">
    <property type="entry name" value="HTH_18"/>
    <property type="match status" value="1"/>
</dbReference>
<dbReference type="InterPro" id="IPR011051">
    <property type="entry name" value="RmlC_Cupin_sf"/>
</dbReference>
<proteinExistence type="predicted"/>
<dbReference type="GO" id="GO:0043565">
    <property type="term" value="F:sequence-specific DNA binding"/>
    <property type="evidence" value="ECO:0007669"/>
    <property type="project" value="InterPro"/>
</dbReference>
<gene>
    <name evidence="5" type="ORF">SAMN05216605_106203</name>
</gene>
<organism evidence="5 6">
    <name type="scientific">Pseudomonas abietaniphila</name>
    <dbReference type="NCBI Taxonomy" id="89065"/>
    <lineage>
        <taxon>Bacteria</taxon>
        <taxon>Pseudomonadati</taxon>
        <taxon>Pseudomonadota</taxon>
        <taxon>Gammaproteobacteria</taxon>
        <taxon>Pseudomonadales</taxon>
        <taxon>Pseudomonadaceae</taxon>
        <taxon>Pseudomonas</taxon>
    </lineage>
</organism>
<dbReference type="RefSeq" id="WP_074753050.1">
    <property type="nucleotide sequence ID" value="NZ_FNCO01000006.1"/>
</dbReference>
<dbReference type="PROSITE" id="PS01124">
    <property type="entry name" value="HTH_ARAC_FAMILY_2"/>
    <property type="match status" value="1"/>
</dbReference>
<feature type="domain" description="HTH araC/xylS-type" evidence="4">
    <location>
        <begin position="165"/>
        <end position="261"/>
    </location>
</feature>
<sequence length="261" mass="29108">MPAEYPLQRRIQDGRPLLINAEPLQSGSDDTLHRYREGQLWAVRQGVITAELDTGSWVVPARHIGWIPPGVAHAARVHEAAKGWMIYLRPDMCPLFPVTPTVFDMTALSSALLERIAAWGNDAGRERPAEFTAPQHRQLDVLFDELKISPATPLFLPMPSSPHLVGMTLTIVADPANKLSLDDWARRVGMSRRGLTRHFRAETGMSLMQWRILARMKRALELLSQGDNVNRVAQRLGYDSVSTFISAFSAQFGMTPGVYAV</sequence>
<evidence type="ECO:0000313" key="5">
    <source>
        <dbReference type="EMBL" id="SDH42942.1"/>
    </source>
</evidence>
<dbReference type="STRING" id="89065.SAMN05216605_106203"/>
<evidence type="ECO:0000313" key="6">
    <source>
        <dbReference type="Proteomes" id="UP000182894"/>
    </source>
</evidence>
<keyword evidence="3" id="KW-0804">Transcription</keyword>
<keyword evidence="1" id="KW-0805">Transcription regulation</keyword>
<dbReference type="PANTHER" id="PTHR11019">
    <property type="entry name" value="HTH-TYPE TRANSCRIPTIONAL REGULATOR NIMR"/>
    <property type="match status" value="1"/>
</dbReference>
<keyword evidence="6" id="KW-1185">Reference proteome</keyword>